<proteinExistence type="predicted"/>
<accession>A0A6C0C037</accession>
<evidence type="ECO:0000313" key="1">
    <source>
        <dbReference type="EMBL" id="QHS97702.1"/>
    </source>
</evidence>
<sequence>MADPSVQCIWKQPSELRNAPDSLVKPLQNLSSIGRYTRYKTACRTRVSAQVQEDPSRMSLVPKRIRVCRKQKYATSKNQQAAAGETDNIQVLRLPDKRLAVVPFSPQLYCKELVDDENELLVVELQAACHTERAAWLDDEKLSAVLVNTQTGTYIVSRLDLQTFVKTVVLIAKPIRNLEKALYKMCSPLGTDGPTVTLLPSSRVLREMKHSLLEESQHAGENIGLDSPD</sequence>
<dbReference type="AlphaFoldDB" id="A0A6C0C037"/>
<organism evidence="1">
    <name type="scientific">viral metagenome</name>
    <dbReference type="NCBI Taxonomy" id="1070528"/>
    <lineage>
        <taxon>unclassified sequences</taxon>
        <taxon>metagenomes</taxon>
        <taxon>organismal metagenomes</taxon>
    </lineage>
</organism>
<name>A0A6C0C037_9ZZZZ</name>
<dbReference type="EMBL" id="MN739302">
    <property type="protein sequence ID" value="QHS97702.1"/>
    <property type="molecule type" value="Genomic_DNA"/>
</dbReference>
<reference evidence="1" key="1">
    <citation type="journal article" date="2020" name="Nature">
        <title>Giant virus diversity and host interactions through global metagenomics.</title>
        <authorList>
            <person name="Schulz F."/>
            <person name="Roux S."/>
            <person name="Paez-Espino D."/>
            <person name="Jungbluth S."/>
            <person name="Walsh D.A."/>
            <person name="Denef V.J."/>
            <person name="McMahon K.D."/>
            <person name="Konstantinidis K.T."/>
            <person name="Eloe-Fadrosh E.A."/>
            <person name="Kyrpides N.C."/>
            <person name="Woyke T."/>
        </authorList>
    </citation>
    <scope>NUCLEOTIDE SEQUENCE</scope>
    <source>
        <strain evidence="1">GVMAG-M-3300020182-33</strain>
    </source>
</reference>
<protein>
    <submittedName>
        <fullName evidence="1">Uncharacterized protein</fullName>
    </submittedName>
</protein>